<name>A0A9R0X6Y9_TRITD</name>
<accession>A0A9R0X6Y9</accession>
<feature type="region of interest" description="Disordered" evidence="1">
    <location>
        <begin position="41"/>
        <end position="125"/>
    </location>
</feature>
<gene>
    <name evidence="2" type="ORF">TRITD_5Bv1G105300</name>
</gene>
<organism evidence="2 3">
    <name type="scientific">Triticum turgidum subsp. durum</name>
    <name type="common">Durum wheat</name>
    <name type="synonym">Triticum durum</name>
    <dbReference type="NCBI Taxonomy" id="4567"/>
    <lineage>
        <taxon>Eukaryota</taxon>
        <taxon>Viridiplantae</taxon>
        <taxon>Streptophyta</taxon>
        <taxon>Embryophyta</taxon>
        <taxon>Tracheophyta</taxon>
        <taxon>Spermatophyta</taxon>
        <taxon>Magnoliopsida</taxon>
        <taxon>Liliopsida</taxon>
        <taxon>Poales</taxon>
        <taxon>Poaceae</taxon>
        <taxon>BOP clade</taxon>
        <taxon>Pooideae</taxon>
        <taxon>Triticodae</taxon>
        <taxon>Triticeae</taxon>
        <taxon>Triticinae</taxon>
        <taxon>Triticum</taxon>
    </lineage>
</organism>
<evidence type="ECO:0000313" key="2">
    <source>
        <dbReference type="EMBL" id="VAI31147.1"/>
    </source>
</evidence>
<dbReference type="AlphaFoldDB" id="A0A9R0X6Y9"/>
<proteinExistence type="predicted"/>
<dbReference type="Proteomes" id="UP000324705">
    <property type="component" value="Chromosome 5B"/>
</dbReference>
<dbReference type="Gramene" id="TRITD5Bv1G105300.1">
    <property type="protein sequence ID" value="TRITD5Bv1G105300.1"/>
    <property type="gene ID" value="TRITD5Bv1G105300"/>
</dbReference>
<evidence type="ECO:0000313" key="3">
    <source>
        <dbReference type="Proteomes" id="UP000324705"/>
    </source>
</evidence>
<feature type="compositionally biased region" description="Polar residues" evidence="1">
    <location>
        <begin position="101"/>
        <end position="117"/>
    </location>
</feature>
<protein>
    <submittedName>
        <fullName evidence="2">Uncharacterized protein</fullName>
    </submittedName>
</protein>
<keyword evidence="3" id="KW-1185">Reference proteome</keyword>
<feature type="compositionally biased region" description="Low complexity" evidence="1">
    <location>
        <begin position="68"/>
        <end position="83"/>
    </location>
</feature>
<dbReference type="EMBL" id="LT934120">
    <property type="protein sequence ID" value="VAI31147.1"/>
    <property type="molecule type" value="Genomic_DNA"/>
</dbReference>
<sequence>MHGASICMPMAKHNLKPRDVQPHDLFYLQPLQKLCGQIRVPIRKPTPNQPPEAKGIGGIAAEGHHAPPRCGRSPPRPPAATASMGAGSCKKKVSDGGASASGRNSYSSPHPSSTATIQKVGKKSM</sequence>
<evidence type="ECO:0000256" key="1">
    <source>
        <dbReference type="SAM" id="MobiDB-lite"/>
    </source>
</evidence>
<reference evidence="2 3" key="1">
    <citation type="submission" date="2017-09" db="EMBL/GenBank/DDBJ databases">
        <authorList>
            <consortium name="International Durum Wheat Genome Sequencing Consortium (IDWGSC)"/>
            <person name="Milanesi L."/>
        </authorList>
    </citation>
    <scope>NUCLEOTIDE SEQUENCE [LARGE SCALE GENOMIC DNA]</scope>
    <source>
        <strain evidence="3">cv. Svevo</strain>
    </source>
</reference>